<accession>A0A4R2RB77</accession>
<dbReference type="InterPro" id="IPR008927">
    <property type="entry name" value="6-PGluconate_DH-like_C_sf"/>
</dbReference>
<dbReference type="AlphaFoldDB" id="A0A4R2RB77"/>
<dbReference type="InterPro" id="IPR003099">
    <property type="entry name" value="Prephen_DH"/>
</dbReference>
<sequence length="327" mass="32410">MRAICVLGLGLIGGSVLRAARAAGLPAWGAADVADAEAASSAGYTATADLGEALRRAREEDALVVLAVPLFAVDDVLRQVAEHAPRCLLTDVVSVKEPVANSVRRIVPAANYVGGHPMSGTAESGWSASSAELFHGAAWVATVDETSDLAVWREVAALALACGAEVVPVAGAEHDAAVARISHLPHLLAAVLASVGAAGGPLALSLAAGSFADGTRVAGSDPELVRAMCEGNGTALLSVVDDALGKLGAARGALASTGSLGATIGEGHRGRRAFDAARQARSAQLRIDLGAPGAHAALAALGSQGGRITAVDGTTAFGQVPAADPAP</sequence>
<gene>
    <name evidence="4" type="ORF">EV191_101910</name>
</gene>
<dbReference type="InterPro" id="IPR036291">
    <property type="entry name" value="NAD(P)-bd_dom_sf"/>
</dbReference>
<evidence type="ECO:0000256" key="2">
    <source>
        <dbReference type="ARBA" id="ARBA00023002"/>
    </source>
</evidence>
<dbReference type="SUPFAM" id="SSF48179">
    <property type="entry name" value="6-phosphogluconate dehydrogenase C-terminal domain-like"/>
    <property type="match status" value="1"/>
</dbReference>
<dbReference type="Gene3D" id="1.10.3660.10">
    <property type="entry name" value="6-phosphogluconate dehydrogenase C-terminal like domain"/>
    <property type="match status" value="1"/>
</dbReference>
<protein>
    <submittedName>
        <fullName evidence="4">Prephenate dehydrogenase</fullName>
    </submittedName>
</protein>
<dbReference type="SUPFAM" id="SSF51735">
    <property type="entry name" value="NAD(P)-binding Rossmann-fold domains"/>
    <property type="match status" value="1"/>
</dbReference>
<dbReference type="GO" id="GO:0006571">
    <property type="term" value="P:tyrosine biosynthetic process"/>
    <property type="evidence" value="ECO:0007669"/>
    <property type="project" value="InterPro"/>
</dbReference>
<dbReference type="Pfam" id="PF20463">
    <property type="entry name" value="PDH_C"/>
    <property type="match status" value="1"/>
</dbReference>
<evidence type="ECO:0000259" key="3">
    <source>
        <dbReference type="PROSITE" id="PS51176"/>
    </source>
</evidence>
<keyword evidence="5" id="KW-1185">Reference proteome</keyword>
<feature type="domain" description="Prephenate/arogenate dehydrogenase" evidence="3">
    <location>
        <begin position="2"/>
        <end position="285"/>
    </location>
</feature>
<dbReference type="NCBIfam" id="NF005108">
    <property type="entry name" value="PRK06545.1-6"/>
    <property type="match status" value="1"/>
</dbReference>
<evidence type="ECO:0000313" key="5">
    <source>
        <dbReference type="Proteomes" id="UP000294911"/>
    </source>
</evidence>
<dbReference type="OrthoDB" id="9802008at2"/>
<dbReference type="InterPro" id="IPR046825">
    <property type="entry name" value="PDH_C"/>
</dbReference>
<dbReference type="GO" id="GO:0070403">
    <property type="term" value="F:NAD+ binding"/>
    <property type="evidence" value="ECO:0007669"/>
    <property type="project" value="InterPro"/>
</dbReference>
<evidence type="ECO:0000313" key="4">
    <source>
        <dbReference type="EMBL" id="TCP56961.1"/>
    </source>
</evidence>
<dbReference type="Gene3D" id="3.40.50.720">
    <property type="entry name" value="NAD(P)-binding Rossmann-like Domain"/>
    <property type="match status" value="1"/>
</dbReference>
<keyword evidence="2" id="KW-0560">Oxidoreductase</keyword>
<evidence type="ECO:0000256" key="1">
    <source>
        <dbReference type="ARBA" id="ARBA00007964"/>
    </source>
</evidence>
<dbReference type="PANTHER" id="PTHR21363:SF0">
    <property type="entry name" value="PREPHENATE DEHYDROGENASE [NADP(+)]"/>
    <property type="match status" value="1"/>
</dbReference>
<dbReference type="PANTHER" id="PTHR21363">
    <property type="entry name" value="PREPHENATE DEHYDROGENASE"/>
    <property type="match status" value="1"/>
</dbReference>
<dbReference type="EMBL" id="SLXQ01000001">
    <property type="protein sequence ID" value="TCP56961.1"/>
    <property type="molecule type" value="Genomic_DNA"/>
</dbReference>
<dbReference type="RefSeq" id="WP_132875493.1">
    <property type="nucleotide sequence ID" value="NZ_SLXQ01000001.1"/>
</dbReference>
<dbReference type="GO" id="GO:0004665">
    <property type="term" value="F:prephenate dehydrogenase (NADP+) activity"/>
    <property type="evidence" value="ECO:0007669"/>
    <property type="project" value="InterPro"/>
</dbReference>
<name>A0A4R2RB77_9PSEU</name>
<reference evidence="4 5" key="1">
    <citation type="submission" date="2019-03" db="EMBL/GenBank/DDBJ databases">
        <title>Genomic Encyclopedia of Type Strains, Phase IV (KMG-IV): sequencing the most valuable type-strain genomes for metagenomic binning, comparative biology and taxonomic classification.</title>
        <authorList>
            <person name="Goeker M."/>
        </authorList>
    </citation>
    <scope>NUCLEOTIDE SEQUENCE [LARGE SCALE GENOMIC DNA]</scope>
    <source>
        <strain evidence="4 5">DSM 45765</strain>
    </source>
</reference>
<dbReference type="InterPro" id="IPR046826">
    <property type="entry name" value="PDH_N"/>
</dbReference>
<proteinExistence type="inferred from homology"/>
<dbReference type="Proteomes" id="UP000294911">
    <property type="component" value="Unassembled WGS sequence"/>
</dbReference>
<dbReference type="Pfam" id="PF02153">
    <property type="entry name" value="PDH_N"/>
    <property type="match status" value="1"/>
</dbReference>
<comment type="similarity">
    <text evidence="1">Belongs to the prephenate/arogenate dehydrogenase family.</text>
</comment>
<dbReference type="GO" id="GO:0008977">
    <property type="term" value="F:prephenate dehydrogenase (NAD+) activity"/>
    <property type="evidence" value="ECO:0007669"/>
    <property type="project" value="InterPro"/>
</dbReference>
<dbReference type="PROSITE" id="PS51176">
    <property type="entry name" value="PDH_ADH"/>
    <property type="match status" value="1"/>
</dbReference>
<comment type="caution">
    <text evidence="4">The sequence shown here is derived from an EMBL/GenBank/DDBJ whole genome shotgun (WGS) entry which is preliminary data.</text>
</comment>
<dbReference type="InterPro" id="IPR050812">
    <property type="entry name" value="Preph/Arog_dehydrog"/>
</dbReference>
<organism evidence="4 5">
    <name type="scientific">Tamaricihabitans halophyticus</name>
    <dbReference type="NCBI Taxonomy" id="1262583"/>
    <lineage>
        <taxon>Bacteria</taxon>
        <taxon>Bacillati</taxon>
        <taxon>Actinomycetota</taxon>
        <taxon>Actinomycetes</taxon>
        <taxon>Pseudonocardiales</taxon>
        <taxon>Pseudonocardiaceae</taxon>
        <taxon>Tamaricihabitans</taxon>
    </lineage>
</organism>